<reference evidence="1" key="1">
    <citation type="journal article" date="2021" name="Proc. Natl. Acad. Sci. U.S.A.">
        <title>Three genomes in the algal genus Volvox reveal the fate of a haploid sex-determining region after a transition to homothallism.</title>
        <authorList>
            <person name="Yamamoto K."/>
            <person name="Hamaji T."/>
            <person name="Kawai-Toyooka H."/>
            <person name="Matsuzaki R."/>
            <person name="Takahashi F."/>
            <person name="Nishimura Y."/>
            <person name="Kawachi M."/>
            <person name="Noguchi H."/>
            <person name="Minakuchi Y."/>
            <person name="Umen J.G."/>
            <person name="Toyoda A."/>
            <person name="Nozaki H."/>
        </authorList>
    </citation>
    <scope>NUCLEOTIDE SEQUENCE</scope>
    <source>
        <strain evidence="1">NIES-3780</strain>
    </source>
</reference>
<proteinExistence type="predicted"/>
<accession>A0A8J4BMF8</accession>
<sequence length="127" mass="13344">MGDSARARGARRAAEVAAAAVAVTSVATSVAAAPPPEALVFPPQVENAAKAASSSGWNKVRTTRLPKLDTKPYTPCRTHGVKMDVSTTICWQIDVTRVSPASFHKAMCAHACKIPSPPPPPPCEPFR</sequence>
<gene>
    <name evidence="1" type="ORF">Vafri_18118</name>
</gene>
<evidence type="ECO:0000313" key="2">
    <source>
        <dbReference type="Proteomes" id="UP000747399"/>
    </source>
</evidence>
<dbReference type="AlphaFoldDB" id="A0A8J4BMF8"/>
<name>A0A8J4BMF8_9CHLO</name>
<evidence type="ECO:0000313" key="1">
    <source>
        <dbReference type="EMBL" id="GIL64164.1"/>
    </source>
</evidence>
<dbReference type="Proteomes" id="UP000747399">
    <property type="component" value="Unassembled WGS sequence"/>
</dbReference>
<dbReference type="EMBL" id="BNCO01000063">
    <property type="protein sequence ID" value="GIL64164.1"/>
    <property type="molecule type" value="Genomic_DNA"/>
</dbReference>
<protein>
    <submittedName>
        <fullName evidence="1">Uncharacterized protein</fullName>
    </submittedName>
</protein>
<keyword evidence="2" id="KW-1185">Reference proteome</keyword>
<comment type="caution">
    <text evidence="1">The sequence shown here is derived from an EMBL/GenBank/DDBJ whole genome shotgun (WGS) entry which is preliminary data.</text>
</comment>
<organism evidence="1 2">
    <name type="scientific">Volvox africanus</name>
    <dbReference type="NCBI Taxonomy" id="51714"/>
    <lineage>
        <taxon>Eukaryota</taxon>
        <taxon>Viridiplantae</taxon>
        <taxon>Chlorophyta</taxon>
        <taxon>core chlorophytes</taxon>
        <taxon>Chlorophyceae</taxon>
        <taxon>CS clade</taxon>
        <taxon>Chlamydomonadales</taxon>
        <taxon>Volvocaceae</taxon>
        <taxon>Volvox</taxon>
    </lineage>
</organism>